<dbReference type="Pfam" id="PF07290">
    <property type="entry name" value="YqiJ_OB"/>
    <property type="match status" value="1"/>
</dbReference>
<evidence type="ECO:0000259" key="2">
    <source>
        <dbReference type="Pfam" id="PF07290"/>
    </source>
</evidence>
<keyword evidence="1" id="KW-0472">Membrane</keyword>
<dbReference type="Proteomes" id="UP000029391">
    <property type="component" value="Unassembled WGS sequence"/>
</dbReference>
<keyword evidence="1" id="KW-1133">Transmembrane helix</keyword>
<dbReference type="InterPro" id="IPR010840">
    <property type="entry name" value="YqiJ_OB"/>
</dbReference>
<feature type="transmembrane region" description="Helical" evidence="1">
    <location>
        <begin position="110"/>
        <end position="130"/>
    </location>
</feature>
<dbReference type="RefSeq" id="WP_026817206.1">
    <property type="nucleotide sequence ID" value="NZ_AUFF01000007.1"/>
</dbReference>
<proteinExistence type="predicted"/>
<evidence type="ECO:0008006" key="6">
    <source>
        <dbReference type="Google" id="ProtNLM"/>
    </source>
</evidence>
<keyword evidence="5" id="KW-1185">Reference proteome</keyword>
<dbReference type="STRING" id="1121013.GCA_000426365_02234"/>
<dbReference type="InterPro" id="IPR048376">
    <property type="entry name" value="YqiJ_N"/>
</dbReference>
<comment type="caution">
    <text evidence="4">The sequence shown here is derived from an EMBL/GenBank/DDBJ whole genome shotgun (WGS) entry which is preliminary data.</text>
</comment>
<protein>
    <recommendedName>
        <fullName evidence="6">Inner membrane protein YqiJ</fullName>
    </recommendedName>
</protein>
<feature type="transmembrane region" description="Helical" evidence="1">
    <location>
        <begin position="78"/>
        <end position="98"/>
    </location>
</feature>
<gene>
    <name evidence="4" type="ORF">P873_08335</name>
</gene>
<name>A0A091BEU7_9GAMM</name>
<accession>A0A091BEU7</accession>
<feature type="domain" description="Inner membrane protein YqiJ N-terminal" evidence="3">
    <location>
        <begin position="10"/>
        <end position="128"/>
    </location>
</feature>
<reference evidence="4 5" key="1">
    <citation type="submission" date="2013-09" db="EMBL/GenBank/DDBJ databases">
        <title>Genome sequencing of Arenimonas composti.</title>
        <authorList>
            <person name="Chen F."/>
            <person name="Wang G."/>
        </authorList>
    </citation>
    <scope>NUCLEOTIDE SEQUENCE [LARGE SCALE GENOMIC DNA]</scope>
    <source>
        <strain evidence="4 5">TR7-09</strain>
    </source>
</reference>
<keyword evidence="1" id="KW-0812">Transmembrane</keyword>
<evidence type="ECO:0000313" key="4">
    <source>
        <dbReference type="EMBL" id="KFN50037.1"/>
    </source>
</evidence>
<organism evidence="4 5">
    <name type="scientific">Arenimonas composti TR7-09 = DSM 18010</name>
    <dbReference type="NCBI Taxonomy" id="1121013"/>
    <lineage>
        <taxon>Bacteria</taxon>
        <taxon>Pseudomonadati</taxon>
        <taxon>Pseudomonadota</taxon>
        <taxon>Gammaproteobacteria</taxon>
        <taxon>Lysobacterales</taxon>
        <taxon>Lysobacteraceae</taxon>
        <taxon>Arenimonas</taxon>
    </lineage>
</organism>
<dbReference type="eggNOG" id="COG1585">
    <property type="taxonomic scope" value="Bacteria"/>
</dbReference>
<feature type="domain" description="Inner membrane protein YqiJ OB-fold" evidence="2">
    <location>
        <begin position="150"/>
        <end position="213"/>
    </location>
</feature>
<sequence length="224" mass="24105">MFHFITAADNLPFTIALAMMLILAAIEMLGFVFGLSSHGLLDGFFDVDHDLHAHVDGSEIMAAGYFDRLLGWLHFGKVPVLILVAVFLVAFGITGYVLQGALWSFSGALLPWWIAAPVALPVSLPSVRVFGGVLAKVLPKDETDAVSRATLVGRMATIVLGTARSGSPAQAKVRDQHGQMHYVMLEPDNAGEAFDAGESVLLVAQDGNRFRAIRTDNPELHPRG</sequence>
<dbReference type="OrthoDB" id="7207054at2"/>
<evidence type="ECO:0000259" key="3">
    <source>
        <dbReference type="Pfam" id="PF21001"/>
    </source>
</evidence>
<dbReference type="AlphaFoldDB" id="A0A091BEU7"/>
<feature type="transmembrane region" description="Helical" evidence="1">
    <location>
        <begin position="12"/>
        <end position="35"/>
    </location>
</feature>
<evidence type="ECO:0000313" key="5">
    <source>
        <dbReference type="Proteomes" id="UP000029391"/>
    </source>
</evidence>
<dbReference type="EMBL" id="AWXU01000026">
    <property type="protein sequence ID" value="KFN50037.1"/>
    <property type="molecule type" value="Genomic_DNA"/>
</dbReference>
<evidence type="ECO:0000256" key="1">
    <source>
        <dbReference type="SAM" id="Phobius"/>
    </source>
</evidence>
<dbReference type="Pfam" id="PF21001">
    <property type="entry name" value="YqiJ_N"/>
    <property type="match status" value="1"/>
</dbReference>